<dbReference type="SUPFAM" id="SSF53807">
    <property type="entry name" value="Helical backbone' metal receptor"/>
    <property type="match status" value="1"/>
</dbReference>
<dbReference type="Proteomes" id="UP001596378">
    <property type="component" value="Unassembled WGS sequence"/>
</dbReference>
<dbReference type="Gene3D" id="3.40.50.1980">
    <property type="entry name" value="Nitrogenase molybdenum iron protein domain"/>
    <property type="match status" value="1"/>
</dbReference>
<accession>A0ABW2FCX7</accession>
<reference evidence="3" key="1">
    <citation type="journal article" date="2019" name="Int. J. Syst. Evol. Microbiol.">
        <title>The Global Catalogue of Microorganisms (GCM) 10K type strain sequencing project: providing services to taxonomists for standard genome sequencing and annotation.</title>
        <authorList>
            <consortium name="The Broad Institute Genomics Platform"/>
            <consortium name="The Broad Institute Genome Sequencing Center for Infectious Disease"/>
            <person name="Wu L."/>
            <person name="Ma J."/>
        </authorList>
    </citation>
    <scope>NUCLEOTIDE SEQUENCE [LARGE SCALE GENOMIC DNA]</scope>
    <source>
        <strain evidence="3">KCTC 12907</strain>
    </source>
</reference>
<evidence type="ECO:0000313" key="2">
    <source>
        <dbReference type="EMBL" id="MFC7149779.1"/>
    </source>
</evidence>
<dbReference type="EMBL" id="JBHTAI010000008">
    <property type="protein sequence ID" value="MFC7149779.1"/>
    <property type="molecule type" value="Genomic_DNA"/>
</dbReference>
<dbReference type="RefSeq" id="WP_378049232.1">
    <property type="nucleotide sequence ID" value="NZ_JBHMDN010000020.1"/>
</dbReference>
<organism evidence="2 3">
    <name type="scientific">Cohnella cellulosilytica</name>
    <dbReference type="NCBI Taxonomy" id="986710"/>
    <lineage>
        <taxon>Bacteria</taxon>
        <taxon>Bacillati</taxon>
        <taxon>Bacillota</taxon>
        <taxon>Bacilli</taxon>
        <taxon>Bacillales</taxon>
        <taxon>Paenibacillaceae</taxon>
        <taxon>Cohnella</taxon>
    </lineage>
</organism>
<sequence>MTAARNLPAVKNGNVIPVDYKTYFYFDPASILGQIDSLAELLLARTNG</sequence>
<keyword evidence="3" id="KW-1185">Reference proteome</keyword>
<comment type="caution">
    <text evidence="2">The sequence shown here is derived from an EMBL/GenBank/DDBJ whole genome shotgun (WGS) entry which is preliminary data.</text>
</comment>
<dbReference type="PROSITE" id="PS50983">
    <property type="entry name" value="FE_B12_PBP"/>
    <property type="match status" value="1"/>
</dbReference>
<evidence type="ECO:0000259" key="1">
    <source>
        <dbReference type="PROSITE" id="PS50983"/>
    </source>
</evidence>
<protein>
    <recommendedName>
        <fullName evidence="1">Fe/B12 periplasmic-binding domain-containing protein</fullName>
    </recommendedName>
</protein>
<feature type="domain" description="Fe/B12 periplasmic-binding" evidence="1">
    <location>
        <begin position="1"/>
        <end position="46"/>
    </location>
</feature>
<evidence type="ECO:0000313" key="3">
    <source>
        <dbReference type="Proteomes" id="UP001596378"/>
    </source>
</evidence>
<name>A0ABW2FCX7_9BACL</name>
<dbReference type="InterPro" id="IPR002491">
    <property type="entry name" value="ABC_transptr_periplasmic_BD"/>
</dbReference>
<gene>
    <name evidence="2" type="ORF">ACFQMJ_14740</name>
</gene>
<proteinExistence type="predicted"/>